<dbReference type="InterPro" id="IPR023393">
    <property type="entry name" value="START-like_dom_sf"/>
</dbReference>
<gene>
    <name evidence="1" type="ORF">AK812_SmicGene12647</name>
</gene>
<dbReference type="GO" id="GO:0008289">
    <property type="term" value="F:lipid binding"/>
    <property type="evidence" value="ECO:0007669"/>
    <property type="project" value="InterPro"/>
</dbReference>
<protein>
    <submittedName>
        <fullName evidence="1">Uncharacterized protein</fullName>
    </submittedName>
</protein>
<name>A0A1Q9EA22_SYMMI</name>
<proteinExistence type="predicted"/>
<dbReference type="EMBL" id="LSRX01000214">
    <property type="protein sequence ID" value="OLQ04270.1"/>
    <property type="molecule type" value="Genomic_DNA"/>
</dbReference>
<comment type="caution">
    <text evidence="1">The sequence shown here is derived from an EMBL/GenBank/DDBJ whole genome shotgun (WGS) entry which is preliminary data.</text>
</comment>
<dbReference type="PROSITE" id="PS50848">
    <property type="entry name" value="START"/>
    <property type="match status" value="1"/>
</dbReference>
<organism evidence="1 2">
    <name type="scientific">Symbiodinium microadriaticum</name>
    <name type="common">Dinoflagellate</name>
    <name type="synonym">Zooxanthella microadriatica</name>
    <dbReference type="NCBI Taxonomy" id="2951"/>
    <lineage>
        <taxon>Eukaryota</taxon>
        <taxon>Sar</taxon>
        <taxon>Alveolata</taxon>
        <taxon>Dinophyceae</taxon>
        <taxon>Suessiales</taxon>
        <taxon>Symbiodiniaceae</taxon>
        <taxon>Symbiodinium</taxon>
    </lineage>
</organism>
<reference evidence="1 2" key="1">
    <citation type="submission" date="2016-02" db="EMBL/GenBank/DDBJ databases">
        <title>Genome analysis of coral dinoflagellate symbionts highlights evolutionary adaptations to a symbiotic lifestyle.</title>
        <authorList>
            <person name="Aranda M."/>
            <person name="Li Y."/>
            <person name="Liew Y.J."/>
            <person name="Baumgarten S."/>
            <person name="Simakov O."/>
            <person name="Wilson M."/>
            <person name="Piel J."/>
            <person name="Ashoor H."/>
            <person name="Bougouffa S."/>
            <person name="Bajic V.B."/>
            <person name="Ryu T."/>
            <person name="Ravasi T."/>
            <person name="Bayer T."/>
            <person name="Micklem G."/>
            <person name="Kim H."/>
            <person name="Bhak J."/>
            <person name="Lajeunesse T.C."/>
            <person name="Voolstra C.R."/>
        </authorList>
    </citation>
    <scope>NUCLEOTIDE SEQUENCE [LARGE SCALE GENOMIC DNA]</scope>
    <source>
        <strain evidence="1 2">CCMP2467</strain>
    </source>
</reference>
<sequence>MWTMRRLVAGLPSWRRLALPQRLVKRCVTERASMATAATAAVSAGLVLAYRPPCLCSTSGDEDLALSADDEDLLLSVLDAGMRTLRGWSQAPASWWDESKIVKLSDLQDAVHCAKRMEGFPVRLHMVSAVWDDTSLDELLLLTEASEGCLKLSFDPALDSIVTRKHVGRKGPKARLVRTITKPMLLGLISAREVDSLVRDPAAQPDGSILGGALGLQSPLLVEKIRQKDALKTLSSAPPTPGRTRAIDHTSGYIFEPMDEGARSGSGVRGKWKVYYILLSEAGGGVPTWAAEKGVAKAITDWFVCARKQQHLQRDR</sequence>
<dbReference type="InterPro" id="IPR002913">
    <property type="entry name" value="START_lipid-bd_dom"/>
</dbReference>
<dbReference type="Gene3D" id="3.30.530.20">
    <property type="match status" value="1"/>
</dbReference>
<accession>A0A1Q9EA22</accession>
<evidence type="ECO:0000313" key="2">
    <source>
        <dbReference type="Proteomes" id="UP000186817"/>
    </source>
</evidence>
<dbReference type="AlphaFoldDB" id="A0A1Q9EA22"/>
<keyword evidence="2" id="KW-1185">Reference proteome</keyword>
<dbReference type="SUPFAM" id="SSF55961">
    <property type="entry name" value="Bet v1-like"/>
    <property type="match status" value="1"/>
</dbReference>
<evidence type="ECO:0000313" key="1">
    <source>
        <dbReference type="EMBL" id="OLQ04270.1"/>
    </source>
</evidence>
<dbReference type="Proteomes" id="UP000186817">
    <property type="component" value="Unassembled WGS sequence"/>
</dbReference>
<dbReference type="OrthoDB" id="427568at2759"/>